<reference evidence="8" key="3">
    <citation type="submission" date="2020-09" db="EMBL/GenBank/DDBJ databases">
        <authorList>
            <person name="Sun Q."/>
            <person name="Zhou Y."/>
        </authorList>
    </citation>
    <scope>NUCLEOTIDE SEQUENCE</scope>
    <source>
        <strain evidence="8">CGMCC 1.14984</strain>
    </source>
</reference>
<dbReference type="GO" id="GO:0005576">
    <property type="term" value="C:extracellular region"/>
    <property type="evidence" value="ECO:0007669"/>
    <property type="project" value="UniProtKB-SubCell"/>
</dbReference>
<dbReference type="Proteomes" id="UP000621856">
    <property type="component" value="Unassembled WGS sequence"/>
</dbReference>
<dbReference type="InterPro" id="IPR019734">
    <property type="entry name" value="TPR_rpt"/>
</dbReference>
<dbReference type="Gene3D" id="1.25.40.10">
    <property type="entry name" value="Tetratricopeptide repeat domain"/>
    <property type="match status" value="1"/>
</dbReference>
<accession>A0A8J3A968</accession>
<feature type="repeat" description="TPR" evidence="5">
    <location>
        <begin position="223"/>
        <end position="256"/>
    </location>
</feature>
<proteinExistence type="inferred from homology"/>
<dbReference type="PANTHER" id="PTHR13891:SF1">
    <property type="entry name" value="CYTOCHROME C OXIDASE ASSEMBLY FACTOR 7"/>
    <property type="match status" value="1"/>
</dbReference>
<dbReference type="EMBL" id="VCJR02000002">
    <property type="protein sequence ID" value="NHK28859.1"/>
    <property type="molecule type" value="Genomic_DNA"/>
</dbReference>
<dbReference type="PANTHER" id="PTHR13891">
    <property type="entry name" value="CYTOCHROME C OXIDASE ASSEMBLY FACTOR 7"/>
    <property type="match status" value="1"/>
</dbReference>
<dbReference type="PROSITE" id="PS50005">
    <property type="entry name" value="TPR"/>
    <property type="match status" value="1"/>
</dbReference>
<dbReference type="EMBL" id="BMGZ01000002">
    <property type="protein sequence ID" value="GGH99733.1"/>
    <property type="molecule type" value="Genomic_DNA"/>
</dbReference>
<evidence type="ECO:0000256" key="6">
    <source>
        <dbReference type="SAM" id="MobiDB-lite"/>
    </source>
</evidence>
<dbReference type="InterPro" id="IPR040239">
    <property type="entry name" value="HcpB-like"/>
</dbReference>
<keyword evidence="4" id="KW-0677">Repeat</keyword>
<dbReference type="Pfam" id="PF08238">
    <property type="entry name" value="Sel1"/>
    <property type="match status" value="2"/>
</dbReference>
<feature type="signal peptide" evidence="7">
    <location>
        <begin position="1"/>
        <end position="26"/>
    </location>
</feature>
<evidence type="ECO:0000313" key="8">
    <source>
        <dbReference type="EMBL" id="GGH99733.1"/>
    </source>
</evidence>
<protein>
    <submittedName>
        <fullName evidence="9">Sel1 repeat family protein</fullName>
    </submittedName>
</protein>
<name>A0A8J3A968_9PROT</name>
<dbReference type="Proteomes" id="UP000818603">
    <property type="component" value="Unassembled WGS sequence"/>
</dbReference>
<keyword evidence="7" id="KW-0732">Signal</keyword>
<dbReference type="SMART" id="SM00671">
    <property type="entry name" value="SEL1"/>
    <property type="match status" value="3"/>
</dbReference>
<evidence type="ECO:0000256" key="4">
    <source>
        <dbReference type="ARBA" id="ARBA00022737"/>
    </source>
</evidence>
<feature type="compositionally biased region" description="Low complexity" evidence="6">
    <location>
        <begin position="383"/>
        <end position="399"/>
    </location>
</feature>
<feature type="chain" id="PRO_5039933400" evidence="7">
    <location>
        <begin position="27"/>
        <end position="433"/>
    </location>
</feature>
<feature type="region of interest" description="Disordered" evidence="6">
    <location>
        <begin position="381"/>
        <end position="409"/>
    </location>
</feature>
<evidence type="ECO:0000313" key="9">
    <source>
        <dbReference type="EMBL" id="NHK28859.1"/>
    </source>
</evidence>
<evidence type="ECO:0000256" key="5">
    <source>
        <dbReference type="PROSITE-ProRule" id="PRU00339"/>
    </source>
</evidence>
<dbReference type="InterPro" id="IPR006597">
    <property type="entry name" value="Sel1-like"/>
</dbReference>
<reference evidence="9 11" key="2">
    <citation type="submission" date="2020-02" db="EMBL/GenBank/DDBJ databases">
        <title>Genome sequence of Parvularcula flava strain NH6-79.</title>
        <authorList>
            <person name="Abdul Karim M.H."/>
            <person name="Lam M.Q."/>
            <person name="Chen S.J."/>
            <person name="Yahya A."/>
            <person name="Shahir S."/>
            <person name="Shamsir M.S."/>
            <person name="Chong C.S."/>
        </authorList>
    </citation>
    <scope>NUCLEOTIDE SEQUENCE [LARGE SCALE GENOMIC DNA]</scope>
    <source>
        <strain evidence="9 11">NH6-79</strain>
    </source>
</reference>
<evidence type="ECO:0000256" key="2">
    <source>
        <dbReference type="ARBA" id="ARBA00008486"/>
    </source>
</evidence>
<comment type="similarity">
    <text evidence="2">Belongs to the hcp beta-lactamase family.</text>
</comment>
<keyword evidence="5" id="KW-0802">TPR repeat</keyword>
<comment type="caution">
    <text evidence="8">The sequence shown here is derived from an EMBL/GenBank/DDBJ whole genome shotgun (WGS) entry which is preliminary data.</text>
</comment>
<evidence type="ECO:0000256" key="1">
    <source>
        <dbReference type="ARBA" id="ARBA00004613"/>
    </source>
</evidence>
<evidence type="ECO:0000256" key="7">
    <source>
        <dbReference type="SAM" id="SignalP"/>
    </source>
</evidence>
<keyword evidence="3" id="KW-0964">Secreted</keyword>
<dbReference type="SUPFAM" id="SSF81901">
    <property type="entry name" value="HCP-like"/>
    <property type="match status" value="2"/>
</dbReference>
<dbReference type="InterPro" id="IPR011990">
    <property type="entry name" value="TPR-like_helical_dom_sf"/>
</dbReference>
<evidence type="ECO:0000313" key="10">
    <source>
        <dbReference type="Proteomes" id="UP000621856"/>
    </source>
</evidence>
<keyword evidence="11" id="KW-1185">Reference proteome</keyword>
<dbReference type="RefSeq" id="WP_155141203.1">
    <property type="nucleotide sequence ID" value="NZ_BMGZ01000002.1"/>
</dbReference>
<gene>
    <name evidence="9" type="ORF">FF098_013135</name>
    <name evidence="8" type="ORF">GCM10011355_26390</name>
</gene>
<sequence length="433" mass="45718">MFKSILTAALAGITLFAGSVFTPAVAQSQSEAACNGGDAEACFYTGAEYAQGSGVAEDKQKAVTFFLKACDMGIPDGCSTSGYLTSRGEGNIVEDDVKATTYYERACKMGHEDGCNWGLGALLAQSPRDAARIKTLIVEGCNAGSTYACKWGAGALFDGSENKYPELIDHELGGPVAEKSCEIDWQAYGCYFAEVIYGNPDAPTFNAEKSLTYTNIGCSFDQAQSCSNLGGIYVSIEDYDFALRSYEKACTLGLEASCDYAKSLSGWMEEVAAYEQRMAEMNATMNSLIGSGAYGQAVNTAIYTYGSTDMVAKAVTAASNAGRMSDISTQDLYVVAYWFPSGPVRGAADREMAARGTGLEGTFGEGTNTAGAADARYRAQYGSSMPSSSSSSYSSSSPSKPVLSAAEASAQTKARYRTAHCTMNGNPDWPVCR</sequence>
<evidence type="ECO:0000313" key="11">
    <source>
        <dbReference type="Proteomes" id="UP000818603"/>
    </source>
</evidence>
<evidence type="ECO:0000256" key="3">
    <source>
        <dbReference type="ARBA" id="ARBA00022525"/>
    </source>
</evidence>
<reference evidence="8" key="1">
    <citation type="journal article" date="2014" name="Int. J. Syst. Evol. Microbiol.">
        <title>Complete genome sequence of Corynebacterium casei LMG S-19264T (=DSM 44701T), isolated from a smear-ripened cheese.</title>
        <authorList>
            <consortium name="US DOE Joint Genome Institute (JGI-PGF)"/>
            <person name="Walter F."/>
            <person name="Albersmeier A."/>
            <person name="Kalinowski J."/>
            <person name="Ruckert C."/>
        </authorList>
    </citation>
    <scope>NUCLEOTIDE SEQUENCE</scope>
    <source>
        <strain evidence="8">CGMCC 1.14984</strain>
    </source>
</reference>
<dbReference type="AlphaFoldDB" id="A0A8J3A968"/>
<organism evidence="8 10">
    <name type="scientific">Aquisalinus luteolus</name>
    <dbReference type="NCBI Taxonomy" id="1566827"/>
    <lineage>
        <taxon>Bacteria</taxon>
        <taxon>Pseudomonadati</taxon>
        <taxon>Pseudomonadota</taxon>
        <taxon>Alphaproteobacteria</taxon>
        <taxon>Parvularculales</taxon>
        <taxon>Parvularculaceae</taxon>
        <taxon>Aquisalinus</taxon>
    </lineage>
</organism>
<comment type="subcellular location">
    <subcellularLocation>
        <location evidence="1">Secreted</location>
    </subcellularLocation>
</comment>